<name>A0A0L0V1L3_9BASI</name>
<dbReference type="OrthoDB" id="7691805at2759"/>
<gene>
    <name evidence="1" type="ORF">PSTG_13688</name>
</gene>
<comment type="caution">
    <text evidence="1">The sequence shown here is derived from an EMBL/GenBank/DDBJ whole genome shotgun (WGS) entry which is preliminary data.</text>
</comment>
<accession>A0A0L0V1L3</accession>
<protein>
    <recommendedName>
        <fullName evidence="3">Retrotransposon Copia-like N-terminal domain-containing protein</fullName>
    </recommendedName>
</protein>
<organism evidence="1 2">
    <name type="scientific">Puccinia striiformis f. sp. tritici PST-78</name>
    <dbReference type="NCBI Taxonomy" id="1165861"/>
    <lineage>
        <taxon>Eukaryota</taxon>
        <taxon>Fungi</taxon>
        <taxon>Dikarya</taxon>
        <taxon>Basidiomycota</taxon>
        <taxon>Pucciniomycotina</taxon>
        <taxon>Pucciniomycetes</taxon>
        <taxon>Pucciniales</taxon>
        <taxon>Pucciniaceae</taxon>
        <taxon>Puccinia</taxon>
    </lineage>
</organism>
<dbReference type="EMBL" id="AJIL01000150">
    <property type="protein sequence ID" value="KNE92899.1"/>
    <property type="molecule type" value="Genomic_DNA"/>
</dbReference>
<sequence length="110" mass="12638">MVEFSVDLGEKNKLTGANYLDWKSKISSILQLKHLLQLVLKKESTKEAALADKLDRNQYDDALVILKINCDTKIADQFDLEAEGNPSEFWRLLEEHYQPKAIQNQAAYLN</sequence>
<dbReference type="Proteomes" id="UP000054564">
    <property type="component" value="Unassembled WGS sequence"/>
</dbReference>
<evidence type="ECO:0008006" key="3">
    <source>
        <dbReference type="Google" id="ProtNLM"/>
    </source>
</evidence>
<evidence type="ECO:0000313" key="1">
    <source>
        <dbReference type="EMBL" id="KNE92899.1"/>
    </source>
</evidence>
<keyword evidence="2" id="KW-1185">Reference proteome</keyword>
<proteinExistence type="predicted"/>
<reference evidence="2" key="1">
    <citation type="submission" date="2014-03" db="EMBL/GenBank/DDBJ databases">
        <title>The Genome Sequence of Puccinia striiformis f. sp. tritici PST-78.</title>
        <authorList>
            <consortium name="The Broad Institute Genome Sequencing Platform"/>
            <person name="Cuomo C."/>
            <person name="Hulbert S."/>
            <person name="Chen X."/>
            <person name="Walker B."/>
            <person name="Young S.K."/>
            <person name="Zeng Q."/>
            <person name="Gargeya S."/>
            <person name="Fitzgerald M."/>
            <person name="Haas B."/>
            <person name="Abouelleil A."/>
            <person name="Alvarado L."/>
            <person name="Arachchi H.M."/>
            <person name="Berlin A.M."/>
            <person name="Chapman S.B."/>
            <person name="Goldberg J."/>
            <person name="Griggs A."/>
            <person name="Gujja S."/>
            <person name="Hansen M."/>
            <person name="Howarth C."/>
            <person name="Imamovic A."/>
            <person name="Larimer J."/>
            <person name="McCowan C."/>
            <person name="Montmayeur A."/>
            <person name="Murphy C."/>
            <person name="Neiman D."/>
            <person name="Pearson M."/>
            <person name="Priest M."/>
            <person name="Roberts A."/>
            <person name="Saif S."/>
            <person name="Shea T."/>
            <person name="Sisk P."/>
            <person name="Sykes S."/>
            <person name="Wortman J."/>
            <person name="Nusbaum C."/>
            <person name="Birren B."/>
        </authorList>
    </citation>
    <scope>NUCLEOTIDE SEQUENCE [LARGE SCALE GENOMIC DNA]</scope>
    <source>
        <strain evidence="2">race PST-78</strain>
    </source>
</reference>
<evidence type="ECO:0000313" key="2">
    <source>
        <dbReference type="Proteomes" id="UP000054564"/>
    </source>
</evidence>
<dbReference type="AlphaFoldDB" id="A0A0L0V1L3"/>